<evidence type="ECO:0000313" key="2">
    <source>
        <dbReference type="EMBL" id="UJF35103.1"/>
    </source>
</evidence>
<keyword evidence="3" id="KW-1185">Reference proteome</keyword>
<organism evidence="2 3">
    <name type="scientific">Paenibacillus hexagrammi</name>
    <dbReference type="NCBI Taxonomy" id="2908839"/>
    <lineage>
        <taxon>Bacteria</taxon>
        <taxon>Bacillati</taxon>
        <taxon>Bacillota</taxon>
        <taxon>Bacilli</taxon>
        <taxon>Bacillales</taxon>
        <taxon>Paenibacillaceae</taxon>
        <taxon>Paenibacillus</taxon>
    </lineage>
</organism>
<dbReference type="PANTHER" id="PTHR33608:SF7">
    <property type="entry name" value="DUF58 DOMAIN-CONTAINING PROTEIN"/>
    <property type="match status" value="1"/>
</dbReference>
<feature type="domain" description="DUF58" evidence="1">
    <location>
        <begin position="5"/>
        <end position="223"/>
    </location>
</feature>
<reference evidence="2 3" key="1">
    <citation type="journal article" date="2024" name="Int. J. Syst. Evol. Microbiol.">
        <title>Paenibacillus hexagrammi sp. nov., a novel bacterium isolated from the gut content of Hexagrammos agrammus.</title>
        <authorList>
            <person name="Jung H.K."/>
            <person name="Kim D.G."/>
            <person name="Zin H."/>
            <person name="Park J."/>
            <person name="Jung H."/>
            <person name="Kim Y.O."/>
            <person name="Kong H.J."/>
            <person name="Kim J.W."/>
            <person name="Kim Y.S."/>
        </authorList>
    </citation>
    <scope>NUCLEOTIDE SEQUENCE [LARGE SCALE GENOMIC DNA]</scope>
    <source>
        <strain evidence="2 3">YPD9-1</strain>
    </source>
</reference>
<dbReference type="PANTHER" id="PTHR33608">
    <property type="entry name" value="BLL2464 PROTEIN"/>
    <property type="match status" value="1"/>
</dbReference>
<sequence length="262" mass="29840">MEFADYRLYTPGDDPRRLDWHVYGRTGRPFIKLFMDEQELHVHVWLDASKSMDFGGYSYSYSSQAPLTKWDYARQLAAAIGYISLSRYDRVSVSTFVDTITGQVKQLRGKGSVPRLFEFLETVETNGEGDIGAVFKYSGQLYRQPGMTWLFSDFMYEAGVKESLKYLLAARQEVVVVQILTPEEITPSLTGELKLIDSESGQSKEVAMTERVLQSYRLAVEEHTLDLKAFCHEHGIACFLAVTDTDPVAWLWNELQSSGLIR</sequence>
<accession>A0ABY3SMI3</accession>
<dbReference type="Proteomes" id="UP001649230">
    <property type="component" value="Chromosome"/>
</dbReference>
<dbReference type="InterPro" id="IPR036465">
    <property type="entry name" value="vWFA_dom_sf"/>
</dbReference>
<name>A0ABY3SMI3_9BACL</name>
<dbReference type="Pfam" id="PF01882">
    <property type="entry name" value="DUF58"/>
    <property type="match status" value="1"/>
</dbReference>
<proteinExistence type="predicted"/>
<protein>
    <submittedName>
        <fullName evidence="2">DUF58 domain-containing protein</fullName>
    </submittedName>
</protein>
<evidence type="ECO:0000313" key="3">
    <source>
        <dbReference type="Proteomes" id="UP001649230"/>
    </source>
</evidence>
<dbReference type="InterPro" id="IPR002881">
    <property type="entry name" value="DUF58"/>
</dbReference>
<dbReference type="EMBL" id="CP090978">
    <property type="protein sequence ID" value="UJF35103.1"/>
    <property type="molecule type" value="Genomic_DNA"/>
</dbReference>
<evidence type="ECO:0000259" key="1">
    <source>
        <dbReference type="Pfam" id="PF01882"/>
    </source>
</evidence>
<gene>
    <name evidence="2" type="ORF">L0M14_08200</name>
</gene>
<dbReference type="SUPFAM" id="SSF53300">
    <property type="entry name" value="vWA-like"/>
    <property type="match status" value="1"/>
</dbReference>
<dbReference type="RefSeq" id="WP_235121675.1">
    <property type="nucleotide sequence ID" value="NZ_CP090978.1"/>
</dbReference>